<feature type="non-terminal residue" evidence="2">
    <location>
        <position position="126"/>
    </location>
</feature>
<feature type="region of interest" description="Disordered" evidence="1">
    <location>
        <begin position="1"/>
        <end position="60"/>
    </location>
</feature>
<protein>
    <submittedName>
        <fullName evidence="2">Uncharacterized protein</fullName>
    </submittedName>
</protein>
<gene>
    <name evidence="2" type="ORF">X777_04900</name>
</gene>
<evidence type="ECO:0000313" key="3">
    <source>
        <dbReference type="Proteomes" id="UP000053097"/>
    </source>
</evidence>
<proteinExistence type="predicted"/>
<feature type="compositionally biased region" description="Basic and acidic residues" evidence="1">
    <location>
        <begin position="1"/>
        <end position="19"/>
    </location>
</feature>
<dbReference type="Proteomes" id="UP000053097">
    <property type="component" value="Unassembled WGS sequence"/>
</dbReference>
<evidence type="ECO:0000313" key="2">
    <source>
        <dbReference type="EMBL" id="EZA54616.1"/>
    </source>
</evidence>
<name>A0A026WG46_OOCBI</name>
<organism evidence="2 3">
    <name type="scientific">Ooceraea biroi</name>
    <name type="common">Clonal raider ant</name>
    <name type="synonym">Cerapachys biroi</name>
    <dbReference type="NCBI Taxonomy" id="2015173"/>
    <lineage>
        <taxon>Eukaryota</taxon>
        <taxon>Metazoa</taxon>
        <taxon>Ecdysozoa</taxon>
        <taxon>Arthropoda</taxon>
        <taxon>Hexapoda</taxon>
        <taxon>Insecta</taxon>
        <taxon>Pterygota</taxon>
        <taxon>Neoptera</taxon>
        <taxon>Endopterygota</taxon>
        <taxon>Hymenoptera</taxon>
        <taxon>Apocrita</taxon>
        <taxon>Aculeata</taxon>
        <taxon>Formicoidea</taxon>
        <taxon>Formicidae</taxon>
        <taxon>Dorylinae</taxon>
        <taxon>Ooceraea</taxon>
    </lineage>
</organism>
<dbReference type="EMBL" id="KK107238">
    <property type="protein sequence ID" value="EZA54616.1"/>
    <property type="molecule type" value="Genomic_DNA"/>
</dbReference>
<dbReference type="AlphaFoldDB" id="A0A026WG46"/>
<keyword evidence="3" id="KW-1185">Reference proteome</keyword>
<evidence type="ECO:0000256" key="1">
    <source>
        <dbReference type="SAM" id="MobiDB-lite"/>
    </source>
</evidence>
<feature type="non-terminal residue" evidence="2">
    <location>
        <position position="1"/>
    </location>
</feature>
<sequence>DKCRDTDESLRSRSPDHVATHATNFRGKARTRTANGRLKQVRPSKQAGPPLRKHESSRNARAISDLLETEAGFPSVRQREHDRVARQPRGRFFGLYCCNFFPWYRREVYAMSNIRKDVSRQSDYVV</sequence>
<accession>A0A026WG46</accession>
<reference evidence="2 3" key="1">
    <citation type="journal article" date="2014" name="Curr. Biol.">
        <title>The genome of the clonal raider ant Cerapachys biroi.</title>
        <authorList>
            <person name="Oxley P.R."/>
            <person name="Ji L."/>
            <person name="Fetter-Pruneda I."/>
            <person name="McKenzie S.K."/>
            <person name="Li C."/>
            <person name="Hu H."/>
            <person name="Zhang G."/>
            <person name="Kronauer D.J."/>
        </authorList>
    </citation>
    <scope>NUCLEOTIDE SEQUENCE [LARGE SCALE GENOMIC DNA]</scope>
</reference>